<dbReference type="FunFam" id="3.40.50.12780:FF:000013">
    <property type="entry name" value="Long-chain-fatty-acid--AMP ligase FadD32"/>
    <property type="match status" value="1"/>
</dbReference>
<dbReference type="OrthoDB" id="9757559at2"/>
<dbReference type="Gene3D" id="1.10.1200.10">
    <property type="entry name" value="ACP-like"/>
    <property type="match status" value="1"/>
</dbReference>
<gene>
    <name evidence="5" type="ORF">BIT28_06140</name>
</gene>
<dbReference type="Gene3D" id="3.40.50.12780">
    <property type="entry name" value="N-terminal domain of ligase-like"/>
    <property type="match status" value="1"/>
</dbReference>
<dbReference type="InterPro" id="IPR045851">
    <property type="entry name" value="AMP-bd_C_sf"/>
</dbReference>
<comment type="caution">
    <text evidence="5">The sequence shown here is derived from an EMBL/GenBank/DDBJ whole genome shotgun (WGS) entry which is preliminary data.</text>
</comment>
<dbReference type="PROSITE" id="PS00455">
    <property type="entry name" value="AMP_BINDING"/>
    <property type="match status" value="1"/>
</dbReference>
<dbReference type="PANTHER" id="PTHR22754">
    <property type="entry name" value="DISCO-INTERACTING PROTEIN 2 DIP2 -RELATED"/>
    <property type="match status" value="1"/>
</dbReference>
<evidence type="ECO:0000313" key="5">
    <source>
        <dbReference type="EMBL" id="OLQ72770.1"/>
    </source>
</evidence>
<dbReference type="AlphaFoldDB" id="A0A1Q9GEE9"/>
<reference evidence="5 6" key="1">
    <citation type="submission" date="2016-09" db="EMBL/GenBank/DDBJ databases">
        <title>Photobacterium proteolyticum sp. nov. a protease producing bacterium isolated from ocean sediments of Laizhou Bay.</title>
        <authorList>
            <person name="Li Y."/>
        </authorList>
    </citation>
    <scope>NUCLEOTIDE SEQUENCE [LARGE SCALE GENOMIC DNA]</scope>
    <source>
        <strain evidence="5 6">13-12</strain>
    </source>
</reference>
<dbReference type="InterPro" id="IPR036736">
    <property type="entry name" value="ACP-like_sf"/>
</dbReference>
<evidence type="ECO:0000256" key="3">
    <source>
        <dbReference type="SAM" id="Phobius"/>
    </source>
</evidence>
<dbReference type="Pfam" id="PF00550">
    <property type="entry name" value="PP-binding"/>
    <property type="match status" value="1"/>
</dbReference>
<evidence type="ECO:0000256" key="1">
    <source>
        <dbReference type="ARBA" id="ARBA00006432"/>
    </source>
</evidence>
<dbReference type="Pfam" id="PF00501">
    <property type="entry name" value="AMP-binding"/>
    <property type="match status" value="1"/>
</dbReference>
<keyword evidence="2" id="KW-0436">Ligase</keyword>
<dbReference type="GO" id="GO:0006633">
    <property type="term" value="P:fatty acid biosynthetic process"/>
    <property type="evidence" value="ECO:0007669"/>
    <property type="project" value="TreeGrafter"/>
</dbReference>
<dbReference type="Pfam" id="PF01553">
    <property type="entry name" value="Acyltransferase"/>
    <property type="match status" value="1"/>
</dbReference>
<dbReference type="GO" id="GO:0070566">
    <property type="term" value="F:adenylyltransferase activity"/>
    <property type="evidence" value="ECO:0007669"/>
    <property type="project" value="TreeGrafter"/>
</dbReference>
<evidence type="ECO:0000259" key="4">
    <source>
        <dbReference type="PROSITE" id="PS50075"/>
    </source>
</evidence>
<evidence type="ECO:0000256" key="2">
    <source>
        <dbReference type="ARBA" id="ARBA00022598"/>
    </source>
</evidence>
<dbReference type="SUPFAM" id="SSF56801">
    <property type="entry name" value="Acetyl-CoA synthetase-like"/>
    <property type="match status" value="1"/>
</dbReference>
<keyword evidence="5" id="KW-0012">Acyltransferase</keyword>
<dbReference type="InterPro" id="IPR009081">
    <property type="entry name" value="PP-bd_ACP"/>
</dbReference>
<keyword evidence="3" id="KW-0812">Transmembrane</keyword>
<dbReference type="InterPro" id="IPR002123">
    <property type="entry name" value="Plipid/glycerol_acylTrfase"/>
</dbReference>
<proteinExistence type="inferred from homology"/>
<feature type="transmembrane region" description="Helical" evidence="3">
    <location>
        <begin position="708"/>
        <end position="729"/>
    </location>
</feature>
<dbReference type="SUPFAM" id="SSF69593">
    <property type="entry name" value="Glycerol-3-phosphate (1)-acyltransferase"/>
    <property type="match status" value="1"/>
</dbReference>
<sequence>MQGNTQRQFEESPEQTAELVLQLVRDLVDELRQGQKPDTPLQLDCQFDQDLGFDSLARAELIQRTEKQFNVSLPDQTLASIETPRDLVRELLQASRIGDISVSEQVIEQIQLDVVESAPAHVHTLQQVLDWHVDTHPDRPHLYVYQSADQITEISYRMIQEKARQIANGLIEQEIAPGECVAIMLPTCNDYFYSFFGILYARAIPVPIYPPARPSQIEDHLKRHANILQNAEARLLITVPEAKPLSQLLRMQVSSIKSVVTVSEIMGSTAPPDVGDAHASDIAFLQYTSGSTGIPKGVALTHANLLTNIRAMGKVVKASSSDVFISWLPVYHDMGLIGTWFGSLYYASPLVIMSPLLFLSKPQRWLWAIHRHRGTVSPAPNFAYELCINKIDESELEGLDLSSWRLAWNGAEPVSPGTIARFTERFAKYGFRPETMSPVYGLAESTVGLTFPTVIRPPRIERIKREPMTRFGRAEAASPDDPDAMQVIGLGLPLPGHQIRIMDDLGRELPEREEGELEFKGASATAGYYRDPDKTKALYHGDWLNTGDRAFTIGGELFLTGRTKDIIIRAGRNIYPHELEEAVSNVPGIRKGCVAAFASHDNRTGTERLIVLAESRETDTAKHQDLKHQINNLALDLLGSPPDDVVIGPPHTVPKTSSGKIRRAACKELYEQDSLDVRQRAVWWQTLRLMTAGITPQLRRYWRTGLDVGYAVYMWLMMAILASIVWSFVATVPNRDWCWKVTRTGARALIKLTGTKLTITGTENQPDPDTPCILVANHASYLDGLVMVAATQLKCRFVAKSELKKNFFARTFLSKLNTEFVERFDAEKGILDAKRIADSAHSSQPLFFFPEGTLYRMAGLHEFHMGAFIAAADAGLPILPVTLCGTRSKLRDRSLFPRRGDISVTISTLIYPQGNDWNAALKLRDQARSEILHHCGEPDLAHSKNNR</sequence>
<dbReference type="Gene3D" id="3.30.300.30">
    <property type="match status" value="1"/>
</dbReference>
<dbReference type="CDD" id="cd05931">
    <property type="entry name" value="FAAL"/>
    <property type="match status" value="1"/>
</dbReference>
<keyword evidence="6" id="KW-1185">Reference proteome</keyword>
<dbReference type="InterPro" id="IPR020845">
    <property type="entry name" value="AMP-binding_CS"/>
</dbReference>
<keyword evidence="5" id="KW-0808">Transferase</keyword>
<dbReference type="CDD" id="cd07989">
    <property type="entry name" value="LPLAT_AGPAT-like"/>
    <property type="match status" value="1"/>
</dbReference>
<dbReference type="PROSITE" id="PS50075">
    <property type="entry name" value="CARRIER"/>
    <property type="match status" value="1"/>
</dbReference>
<dbReference type="PANTHER" id="PTHR22754:SF32">
    <property type="entry name" value="DISCO-INTERACTING PROTEIN 2"/>
    <property type="match status" value="1"/>
</dbReference>
<dbReference type="InterPro" id="IPR040097">
    <property type="entry name" value="FAAL/FAAC"/>
</dbReference>
<dbReference type="RefSeq" id="WP_075766786.1">
    <property type="nucleotide sequence ID" value="NZ_MJIL01000090.1"/>
</dbReference>
<dbReference type="GO" id="GO:0071766">
    <property type="term" value="P:Actinobacterium-type cell wall biogenesis"/>
    <property type="evidence" value="ECO:0007669"/>
    <property type="project" value="UniProtKB-ARBA"/>
</dbReference>
<dbReference type="GO" id="GO:0016874">
    <property type="term" value="F:ligase activity"/>
    <property type="evidence" value="ECO:0007669"/>
    <property type="project" value="UniProtKB-KW"/>
</dbReference>
<comment type="similarity">
    <text evidence="1">Belongs to the ATP-dependent AMP-binding enzyme family.</text>
</comment>
<evidence type="ECO:0000313" key="6">
    <source>
        <dbReference type="Proteomes" id="UP000186905"/>
    </source>
</evidence>
<dbReference type="InterPro" id="IPR042099">
    <property type="entry name" value="ANL_N_sf"/>
</dbReference>
<dbReference type="Proteomes" id="UP000186905">
    <property type="component" value="Unassembled WGS sequence"/>
</dbReference>
<protein>
    <submittedName>
        <fullName evidence="5">Acyl-phosphate glycerol 3-phosphate acyltransferase</fullName>
    </submittedName>
</protein>
<accession>A0A1Q9GEE9</accession>
<dbReference type="GO" id="GO:0005886">
    <property type="term" value="C:plasma membrane"/>
    <property type="evidence" value="ECO:0007669"/>
    <property type="project" value="TreeGrafter"/>
</dbReference>
<dbReference type="InterPro" id="IPR000873">
    <property type="entry name" value="AMP-dep_synth/lig_dom"/>
</dbReference>
<feature type="domain" description="Carrier" evidence="4">
    <location>
        <begin position="18"/>
        <end position="95"/>
    </location>
</feature>
<keyword evidence="3" id="KW-0472">Membrane</keyword>
<dbReference type="GO" id="GO:0016746">
    <property type="term" value="F:acyltransferase activity"/>
    <property type="evidence" value="ECO:0007669"/>
    <property type="project" value="UniProtKB-KW"/>
</dbReference>
<dbReference type="SUPFAM" id="SSF47336">
    <property type="entry name" value="ACP-like"/>
    <property type="match status" value="1"/>
</dbReference>
<name>A0A1Q9GEE9_9GAMM</name>
<organism evidence="5 6">
    <name type="scientific">Photobacterium proteolyticum</name>
    <dbReference type="NCBI Taxonomy" id="1903952"/>
    <lineage>
        <taxon>Bacteria</taxon>
        <taxon>Pseudomonadati</taxon>
        <taxon>Pseudomonadota</taxon>
        <taxon>Gammaproteobacteria</taxon>
        <taxon>Vibrionales</taxon>
        <taxon>Vibrionaceae</taxon>
        <taxon>Photobacterium</taxon>
    </lineage>
</organism>
<dbReference type="SMART" id="SM00563">
    <property type="entry name" value="PlsC"/>
    <property type="match status" value="1"/>
</dbReference>
<keyword evidence="3" id="KW-1133">Transmembrane helix</keyword>
<dbReference type="EMBL" id="MJIL01000090">
    <property type="protein sequence ID" value="OLQ72770.1"/>
    <property type="molecule type" value="Genomic_DNA"/>
</dbReference>
<dbReference type="STRING" id="1903952.BIT28_06140"/>